<dbReference type="EMBL" id="LAZR01006073">
    <property type="protein sequence ID" value="KKM94936.1"/>
    <property type="molecule type" value="Genomic_DNA"/>
</dbReference>
<proteinExistence type="predicted"/>
<accession>A0A0F9M6J9</accession>
<sequence>MAFRIEAWLPMMPAEGPPLPRNLGLYWPWYELTEIQLTAGENDVIYTGESKKAGIAMQSIAGYLESAYYYDGLAGIWKQAVYDTILEPDMQLVITVSKDCVWKF</sequence>
<comment type="caution">
    <text evidence="1">The sequence shown here is derived from an EMBL/GenBank/DDBJ whole genome shotgun (WGS) entry which is preliminary data.</text>
</comment>
<reference evidence="1" key="1">
    <citation type="journal article" date="2015" name="Nature">
        <title>Complex archaea that bridge the gap between prokaryotes and eukaryotes.</title>
        <authorList>
            <person name="Spang A."/>
            <person name="Saw J.H."/>
            <person name="Jorgensen S.L."/>
            <person name="Zaremba-Niedzwiedzka K."/>
            <person name="Martijn J."/>
            <person name="Lind A.E."/>
            <person name="van Eijk R."/>
            <person name="Schleper C."/>
            <person name="Guy L."/>
            <person name="Ettema T.J."/>
        </authorList>
    </citation>
    <scope>NUCLEOTIDE SEQUENCE</scope>
</reference>
<protein>
    <submittedName>
        <fullName evidence="1">Uncharacterized protein</fullName>
    </submittedName>
</protein>
<name>A0A0F9M6J9_9ZZZZ</name>
<evidence type="ECO:0000313" key="1">
    <source>
        <dbReference type="EMBL" id="KKM94936.1"/>
    </source>
</evidence>
<dbReference type="AlphaFoldDB" id="A0A0F9M6J9"/>
<gene>
    <name evidence="1" type="ORF">LCGC14_1193240</name>
</gene>
<organism evidence="1">
    <name type="scientific">marine sediment metagenome</name>
    <dbReference type="NCBI Taxonomy" id="412755"/>
    <lineage>
        <taxon>unclassified sequences</taxon>
        <taxon>metagenomes</taxon>
        <taxon>ecological metagenomes</taxon>
    </lineage>
</organism>